<evidence type="ECO:0000313" key="2">
    <source>
        <dbReference type="EMBL" id="MDJ1158484.1"/>
    </source>
</evidence>
<dbReference type="Proteomes" id="UP001321492">
    <property type="component" value="Unassembled WGS sequence"/>
</dbReference>
<evidence type="ECO:0000256" key="1">
    <source>
        <dbReference type="SAM" id="SignalP"/>
    </source>
</evidence>
<accession>A0ABT7AI72</accession>
<organism evidence="2 3">
    <name type="scientific">Chelatococcus albus</name>
    <dbReference type="NCBI Taxonomy" id="3047466"/>
    <lineage>
        <taxon>Bacteria</taxon>
        <taxon>Pseudomonadati</taxon>
        <taxon>Pseudomonadota</taxon>
        <taxon>Alphaproteobacteria</taxon>
        <taxon>Hyphomicrobiales</taxon>
        <taxon>Chelatococcaceae</taxon>
        <taxon>Chelatococcus</taxon>
    </lineage>
</organism>
<protein>
    <submittedName>
        <fullName evidence="2">Uncharacterized protein</fullName>
    </submittedName>
</protein>
<name>A0ABT7AI72_9HYPH</name>
<feature type="chain" id="PRO_5047020482" evidence="1">
    <location>
        <begin position="19"/>
        <end position="126"/>
    </location>
</feature>
<proteinExistence type="predicted"/>
<comment type="caution">
    <text evidence="2">The sequence shown here is derived from an EMBL/GenBank/DDBJ whole genome shotgun (WGS) entry which is preliminary data.</text>
</comment>
<dbReference type="EMBL" id="JASJEV010000005">
    <property type="protein sequence ID" value="MDJ1158484.1"/>
    <property type="molecule type" value="Genomic_DNA"/>
</dbReference>
<keyword evidence="1" id="KW-0732">Signal</keyword>
<dbReference type="PROSITE" id="PS51257">
    <property type="entry name" value="PROKAR_LIPOPROTEIN"/>
    <property type="match status" value="1"/>
</dbReference>
<dbReference type="RefSeq" id="WP_283740477.1">
    <property type="nucleotide sequence ID" value="NZ_JASJEV010000005.1"/>
</dbReference>
<evidence type="ECO:0000313" key="3">
    <source>
        <dbReference type="Proteomes" id="UP001321492"/>
    </source>
</evidence>
<reference evidence="2 3" key="1">
    <citation type="submission" date="2023-05" db="EMBL/GenBank/DDBJ databases">
        <title>Chelatococcus sp. nov., a moderately thermophilic bacterium isolated from hot spring microbial mat.</title>
        <authorList>
            <person name="Hu C.-J."/>
            <person name="Li W.-J."/>
        </authorList>
    </citation>
    <scope>NUCLEOTIDE SEQUENCE [LARGE SCALE GENOMIC DNA]</scope>
    <source>
        <strain evidence="2 3">SYSU G07232</strain>
    </source>
</reference>
<sequence length="126" mass="14116">MPKLVPLLAAVTAASVLAGCVSTVENRENMLAAAGFKVKVADTPDKVAALTALPPHKFAQRSQDGRITYLYADPTICKCLYYGDETAYQTYQQMAFQQRLADQRQMTAMMLRDASWNYGVWGPFWW</sequence>
<keyword evidence="3" id="KW-1185">Reference proteome</keyword>
<gene>
    <name evidence="2" type="ORF">QNA08_09580</name>
</gene>
<feature type="signal peptide" evidence="1">
    <location>
        <begin position="1"/>
        <end position="18"/>
    </location>
</feature>